<gene>
    <name evidence="8" type="ORF">CVAR292_00294</name>
</gene>
<dbReference type="Pfam" id="PF00155">
    <property type="entry name" value="Aminotran_1_2"/>
    <property type="match status" value="1"/>
</dbReference>
<dbReference type="GO" id="GO:0009102">
    <property type="term" value="P:biotin biosynthetic process"/>
    <property type="evidence" value="ECO:0007669"/>
    <property type="project" value="TreeGrafter"/>
</dbReference>
<dbReference type="RefSeq" id="WP_081465787.1">
    <property type="nucleotide sequence ID" value="NZ_FAUH01000001.1"/>
</dbReference>
<dbReference type="AlphaFoldDB" id="A0A0X2NJR0"/>
<dbReference type="EMBL" id="FAUH01000001">
    <property type="protein sequence ID" value="CUU64989.1"/>
    <property type="molecule type" value="Genomic_DNA"/>
</dbReference>
<dbReference type="PANTHER" id="PTHR13693:SF100">
    <property type="entry name" value="8-AMINO-7-OXONONANOATE SYNTHASE"/>
    <property type="match status" value="1"/>
</dbReference>
<proteinExistence type="predicted"/>
<dbReference type="InterPro" id="IPR004839">
    <property type="entry name" value="Aminotransferase_I/II_large"/>
</dbReference>
<dbReference type="InterPro" id="IPR015422">
    <property type="entry name" value="PyrdxlP-dep_Trfase_small"/>
</dbReference>
<keyword evidence="3" id="KW-0808">Transferase</keyword>
<accession>A0A0X2NJR0</accession>
<evidence type="ECO:0000259" key="7">
    <source>
        <dbReference type="Pfam" id="PF00155"/>
    </source>
</evidence>
<evidence type="ECO:0000256" key="3">
    <source>
        <dbReference type="ARBA" id="ARBA00022679"/>
    </source>
</evidence>
<dbReference type="InterPro" id="IPR015421">
    <property type="entry name" value="PyrdxlP-dep_Trfase_major"/>
</dbReference>
<reference evidence="9" key="1">
    <citation type="submission" date="2015-11" db="EMBL/GenBank/DDBJ databases">
        <authorList>
            <person name="Dugat-Bony E."/>
        </authorList>
    </citation>
    <scope>NUCLEOTIDE SEQUENCE [LARGE SCALE GENOMIC DNA]</scope>
    <source>
        <strain evidence="9">Mu292</strain>
    </source>
</reference>
<dbReference type="SUPFAM" id="SSF53383">
    <property type="entry name" value="PLP-dependent transferases"/>
    <property type="match status" value="1"/>
</dbReference>
<feature type="domain" description="Aminotransferase class I/classII large" evidence="7">
    <location>
        <begin position="49"/>
        <end position="394"/>
    </location>
</feature>
<dbReference type="GO" id="GO:0030170">
    <property type="term" value="F:pyridoxal phosphate binding"/>
    <property type="evidence" value="ECO:0007669"/>
    <property type="project" value="InterPro"/>
</dbReference>
<dbReference type="InterPro" id="IPR015424">
    <property type="entry name" value="PyrdxlP-dep_Trfase"/>
</dbReference>
<organism evidence="8 9">
    <name type="scientific">Corynebacterium variabile</name>
    <dbReference type="NCBI Taxonomy" id="1727"/>
    <lineage>
        <taxon>Bacteria</taxon>
        <taxon>Bacillati</taxon>
        <taxon>Actinomycetota</taxon>
        <taxon>Actinomycetes</taxon>
        <taxon>Mycobacteriales</taxon>
        <taxon>Corynebacteriaceae</taxon>
        <taxon>Corynebacterium</taxon>
    </lineage>
</organism>
<evidence type="ECO:0000256" key="2">
    <source>
        <dbReference type="ARBA" id="ARBA00013187"/>
    </source>
</evidence>
<sequence>MNTVQDSARFRGHLARRWAEWQDAGLERRPSVFGSGQGAVAEIDGEKRLLFASSNYLGLSDHPALREAARGALDRFGTGSGGSRLTTGTGAVHRELEHEVADWLDFPECVWLPTGYQTNLAVLSVLADSREEQVTVFSDEKNHASIIDGIRFAKSSGTRLSVYPHRDVRHLAELLRTRETSLAVVVTDGLFSMDGTVAPVRELREVSDRYGALLVVDDAHGIGTLGEGVSGRGCCSDAGVRPDVLVGTASKALGTEGGFLCCDRILADLIRNQARSYVFSTAASPVTAAASLASVRLVRGGEAGVGKLHRNAAYLRTSLGERGVTAGGVTEGPIVPVAVGDERLALAVQERLREAAIHVPAIRWPTVRKGHAILRVTVTAQHTLPQFDRLVDVLSRSLRDLAVRPA</sequence>
<dbReference type="GO" id="GO:0008710">
    <property type="term" value="F:8-amino-7-oxononanoate synthase activity"/>
    <property type="evidence" value="ECO:0007669"/>
    <property type="project" value="UniProtKB-EC"/>
</dbReference>
<dbReference type="PANTHER" id="PTHR13693">
    <property type="entry name" value="CLASS II AMINOTRANSFERASE/8-AMINO-7-OXONONANOATE SYNTHASE"/>
    <property type="match status" value="1"/>
</dbReference>
<dbReference type="Gene3D" id="3.90.1150.10">
    <property type="entry name" value="Aspartate Aminotransferase, domain 1"/>
    <property type="match status" value="1"/>
</dbReference>
<comment type="catalytic activity">
    <reaction evidence="6">
        <text>6-carboxyhexanoyl-[ACP] + L-alanine + H(+) = (8S)-8-amino-7-oxononanoate + holo-[ACP] + CO2</text>
        <dbReference type="Rhea" id="RHEA:42288"/>
        <dbReference type="Rhea" id="RHEA-COMP:9685"/>
        <dbReference type="Rhea" id="RHEA-COMP:9955"/>
        <dbReference type="ChEBI" id="CHEBI:15378"/>
        <dbReference type="ChEBI" id="CHEBI:16526"/>
        <dbReference type="ChEBI" id="CHEBI:57972"/>
        <dbReference type="ChEBI" id="CHEBI:64479"/>
        <dbReference type="ChEBI" id="CHEBI:78846"/>
        <dbReference type="ChEBI" id="CHEBI:149468"/>
        <dbReference type="EC" id="2.3.1.47"/>
    </reaction>
</comment>
<keyword evidence="4" id="KW-0663">Pyridoxal phosphate</keyword>
<evidence type="ECO:0000256" key="4">
    <source>
        <dbReference type="ARBA" id="ARBA00022898"/>
    </source>
</evidence>
<dbReference type="InterPro" id="IPR050087">
    <property type="entry name" value="AON_synthase_class-II"/>
</dbReference>
<dbReference type="Gene3D" id="3.40.640.10">
    <property type="entry name" value="Type I PLP-dependent aspartate aminotransferase-like (Major domain)"/>
    <property type="match status" value="1"/>
</dbReference>
<evidence type="ECO:0000313" key="8">
    <source>
        <dbReference type="EMBL" id="CUU64989.1"/>
    </source>
</evidence>
<evidence type="ECO:0000313" key="9">
    <source>
        <dbReference type="Proteomes" id="UP000182498"/>
    </source>
</evidence>
<keyword evidence="5" id="KW-0012">Acyltransferase</keyword>
<comment type="cofactor">
    <cofactor evidence="1">
        <name>pyridoxal 5'-phosphate</name>
        <dbReference type="ChEBI" id="CHEBI:597326"/>
    </cofactor>
</comment>
<name>A0A0X2NJR0_9CORY</name>
<dbReference type="EC" id="2.3.1.47" evidence="2"/>
<protein>
    <recommendedName>
        <fullName evidence="2">8-amino-7-oxononanoate synthase</fullName>
        <ecNumber evidence="2">2.3.1.47</ecNumber>
    </recommendedName>
</protein>
<evidence type="ECO:0000256" key="1">
    <source>
        <dbReference type="ARBA" id="ARBA00001933"/>
    </source>
</evidence>
<evidence type="ECO:0000256" key="5">
    <source>
        <dbReference type="ARBA" id="ARBA00023315"/>
    </source>
</evidence>
<dbReference type="OrthoDB" id="9807157at2"/>
<evidence type="ECO:0000256" key="6">
    <source>
        <dbReference type="ARBA" id="ARBA00047715"/>
    </source>
</evidence>
<dbReference type="Proteomes" id="UP000182498">
    <property type="component" value="Unassembled WGS sequence"/>
</dbReference>
<keyword evidence="9" id="KW-1185">Reference proteome</keyword>